<keyword evidence="6 13" id="KW-1133">Transmembrane helix</keyword>
<dbReference type="GO" id="GO:0120547">
    <property type="term" value="F:heme A synthase activity"/>
    <property type="evidence" value="ECO:0007669"/>
    <property type="project" value="UniProtKB-EC"/>
</dbReference>
<comment type="catalytic activity">
    <reaction evidence="12">
        <text>Fe(II)-heme o + 2 A + H2O = Fe(II)-heme a + 2 AH2</text>
        <dbReference type="Rhea" id="RHEA:63388"/>
        <dbReference type="ChEBI" id="CHEBI:13193"/>
        <dbReference type="ChEBI" id="CHEBI:15377"/>
        <dbReference type="ChEBI" id="CHEBI:17499"/>
        <dbReference type="ChEBI" id="CHEBI:60530"/>
        <dbReference type="ChEBI" id="CHEBI:61715"/>
        <dbReference type="EC" id="1.17.99.9"/>
    </reaction>
    <physiologicalReaction direction="left-to-right" evidence="12">
        <dbReference type="Rhea" id="RHEA:63389"/>
    </physiologicalReaction>
</comment>
<evidence type="ECO:0000256" key="13">
    <source>
        <dbReference type="HAMAP-Rule" id="MF_01665"/>
    </source>
</evidence>
<comment type="subunit">
    <text evidence="13">Interacts with CtaB.</text>
</comment>
<dbReference type="Pfam" id="PF02628">
    <property type="entry name" value="COX15-CtaA"/>
    <property type="match status" value="1"/>
</dbReference>
<dbReference type="InterPro" id="IPR054616">
    <property type="entry name" value="HemA_synt_rhodobact"/>
</dbReference>
<evidence type="ECO:0000256" key="5">
    <source>
        <dbReference type="ARBA" id="ARBA00022723"/>
    </source>
</evidence>
<comment type="similarity">
    <text evidence="13">Belongs to the COX15/CtaA family. Type 2 subfamily.</text>
</comment>
<dbReference type="EMBL" id="JBHUDD010000150">
    <property type="protein sequence ID" value="MFD1510982.1"/>
    <property type="molecule type" value="Genomic_DNA"/>
</dbReference>
<keyword evidence="8 13" id="KW-0408">Iron</keyword>
<evidence type="ECO:0000256" key="2">
    <source>
        <dbReference type="ARBA" id="ARBA00004141"/>
    </source>
</evidence>
<feature type="transmembrane region" description="Helical" evidence="13">
    <location>
        <begin position="152"/>
        <end position="170"/>
    </location>
</feature>
<dbReference type="PANTHER" id="PTHR23289:SF2">
    <property type="entry name" value="CYTOCHROME C OXIDASE ASSEMBLY PROTEIN COX15 HOMOLOG"/>
    <property type="match status" value="1"/>
</dbReference>
<comment type="cofactor">
    <cofactor evidence="1 13">
        <name>heme b</name>
        <dbReference type="ChEBI" id="CHEBI:60344"/>
    </cofactor>
</comment>
<feature type="transmembrane region" description="Helical" evidence="13">
    <location>
        <begin position="319"/>
        <end position="343"/>
    </location>
</feature>
<keyword evidence="3 13" id="KW-1003">Cell membrane</keyword>
<dbReference type="RefSeq" id="WP_379917705.1">
    <property type="nucleotide sequence ID" value="NZ_JBHUDD010000150.1"/>
</dbReference>
<evidence type="ECO:0000313" key="14">
    <source>
        <dbReference type="EMBL" id="MFD1510982.1"/>
    </source>
</evidence>
<evidence type="ECO:0000256" key="11">
    <source>
        <dbReference type="ARBA" id="ARBA00044501"/>
    </source>
</evidence>
<evidence type="ECO:0000256" key="12">
    <source>
        <dbReference type="ARBA" id="ARBA00048044"/>
    </source>
</evidence>
<evidence type="ECO:0000256" key="7">
    <source>
        <dbReference type="ARBA" id="ARBA00023002"/>
    </source>
</evidence>
<keyword evidence="4 13" id="KW-0812">Transmembrane</keyword>
<keyword evidence="7 13" id="KW-0560">Oxidoreductase</keyword>
<organism evidence="14 15">
    <name type="scientific">Lacimonas salitolerans</name>
    <dbReference type="NCBI Taxonomy" id="1323750"/>
    <lineage>
        <taxon>Bacteria</taxon>
        <taxon>Pseudomonadati</taxon>
        <taxon>Pseudomonadota</taxon>
        <taxon>Alphaproteobacteria</taxon>
        <taxon>Rhodobacterales</taxon>
        <taxon>Paracoccaceae</taxon>
        <taxon>Lacimonas</taxon>
    </lineage>
</organism>
<sequence length="381" mass="42695">MSGKRKLFEEVESRDAVAAPKGGAIDRAARRGARGAIRLWLMLLFALVVVMIAVGGLTRLTDSGLSITEWAPIKGAIPPMTAEDWQREFDAYRQIPQYQLQNKGMSLTEFQFIYWWEWGHRQLGRVIGLVWALGFFGFLVARKIPVGWTPRLFFLGVLGGAQGAIGWWMVASGLEGEMLSVASYRLAVHLGLAFVILGFIAWYVFQLGREERDLMQARRAREGKLFGMGTGLMHFAFLQILLGALVAGIDAGRNYTDWPLMAGGFLPPDLFVLEPLWRNFFEDDGLVQFMHRMAGYLLFIFGIVVWVRARRSPHGTTRFAFNAVLAVMLVQMVLGIVTVIYSAPWQIAIVHQFGAVVLWVLILQARFFAGYPVFASVRGTA</sequence>
<feature type="transmembrane region" description="Helical" evidence="13">
    <location>
        <begin position="122"/>
        <end position="140"/>
    </location>
</feature>
<feature type="binding site" description="axial binding residue" evidence="13">
    <location>
        <position position="351"/>
    </location>
    <ligand>
        <name>heme</name>
        <dbReference type="ChEBI" id="CHEBI:30413"/>
    </ligand>
    <ligandPart>
        <name>Fe</name>
        <dbReference type="ChEBI" id="CHEBI:18248"/>
    </ligandPart>
</feature>
<dbReference type="HAMAP" id="MF_01665">
    <property type="entry name" value="HemeA_synth_type2"/>
    <property type="match status" value="1"/>
</dbReference>
<accession>A0ABW4EHS0</accession>
<evidence type="ECO:0000256" key="10">
    <source>
        <dbReference type="ARBA" id="ARBA00023136"/>
    </source>
</evidence>
<feature type="transmembrane region" description="Helical" evidence="13">
    <location>
        <begin position="182"/>
        <end position="205"/>
    </location>
</feature>
<dbReference type="EC" id="1.17.99.9" evidence="13"/>
<proteinExistence type="inferred from homology"/>
<dbReference type="NCBIfam" id="NF045570">
    <property type="entry name" value="HemSynCtaAAlphapr"/>
    <property type="match status" value="1"/>
</dbReference>
<evidence type="ECO:0000256" key="8">
    <source>
        <dbReference type="ARBA" id="ARBA00023004"/>
    </source>
</evidence>
<dbReference type="InterPro" id="IPR003780">
    <property type="entry name" value="COX15/CtaA_fam"/>
</dbReference>
<feature type="transmembrane region" description="Helical" evidence="13">
    <location>
        <begin position="37"/>
        <end position="57"/>
    </location>
</feature>
<keyword evidence="9 13" id="KW-0350">Heme biosynthesis</keyword>
<evidence type="ECO:0000256" key="1">
    <source>
        <dbReference type="ARBA" id="ARBA00001970"/>
    </source>
</evidence>
<evidence type="ECO:0000256" key="9">
    <source>
        <dbReference type="ARBA" id="ARBA00023133"/>
    </source>
</evidence>
<protein>
    <recommendedName>
        <fullName evidence="13">Heme A synthase</fullName>
        <shortName evidence="13">HAS</shortName>
        <ecNumber evidence="13">1.17.99.9</ecNumber>
    </recommendedName>
    <alternativeName>
        <fullName evidence="13">Cytochrome aa3-controlling protein</fullName>
    </alternativeName>
</protein>
<evidence type="ECO:0000256" key="3">
    <source>
        <dbReference type="ARBA" id="ARBA00022475"/>
    </source>
</evidence>
<feature type="transmembrane region" description="Helical" evidence="13">
    <location>
        <begin position="289"/>
        <end position="307"/>
    </location>
</feature>
<feature type="transmembrane region" description="Helical" evidence="13">
    <location>
        <begin position="225"/>
        <end position="249"/>
    </location>
</feature>
<feature type="binding site" description="axial binding residue" evidence="13">
    <location>
        <position position="291"/>
    </location>
    <ligand>
        <name>heme</name>
        <dbReference type="ChEBI" id="CHEBI:30413"/>
    </ligand>
    <ligandPart>
        <name>Fe</name>
        <dbReference type="ChEBI" id="CHEBI:18248"/>
    </ligandPart>
</feature>
<keyword evidence="5 13" id="KW-0479">Metal-binding</keyword>
<gene>
    <name evidence="13 14" type="primary">ctaA</name>
    <name evidence="14" type="ORF">ACFTOW_16485</name>
</gene>
<comment type="caution">
    <text evidence="14">The sequence shown here is derived from an EMBL/GenBank/DDBJ whole genome shotgun (WGS) entry which is preliminary data.</text>
</comment>
<dbReference type="InterPro" id="IPR023754">
    <property type="entry name" value="HemeA_Synthase_type2"/>
</dbReference>
<name>A0ABW4EHS0_9RHOB</name>
<comment type="subcellular location">
    <subcellularLocation>
        <location evidence="13">Cell membrane</location>
        <topology evidence="13">Multi-pass membrane protein</topology>
    </subcellularLocation>
    <subcellularLocation>
        <location evidence="2">Membrane</location>
        <topology evidence="2">Multi-pass membrane protein</topology>
    </subcellularLocation>
</comment>
<feature type="transmembrane region" description="Helical" evidence="13">
    <location>
        <begin position="349"/>
        <end position="369"/>
    </location>
</feature>
<keyword evidence="10 13" id="KW-0472">Membrane</keyword>
<dbReference type="Proteomes" id="UP001597186">
    <property type="component" value="Unassembled WGS sequence"/>
</dbReference>
<dbReference type="PANTHER" id="PTHR23289">
    <property type="entry name" value="CYTOCHROME C OXIDASE ASSEMBLY PROTEIN COX15"/>
    <property type="match status" value="1"/>
</dbReference>
<evidence type="ECO:0000313" key="15">
    <source>
        <dbReference type="Proteomes" id="UP001597186"/>
    </source>
</evidence>
<evidence type="ECO:0000256" key="4">
    <source>
        <dbReference type="ARBA" id="ARBA00022692"/>
    </source>
</evidence>
<evidence type="ECO:0000256" key="6">
    <source>
        <dbReference type="ARBA" id="ARBA00022989"/>
    </source>
</evidence>
<keyword evidence="15" id="KW-1185">Reference proteome</keyword>
<reference evidence="15" key="1">
    <citation type="journal article" date="2019" name="Int. J. Syst. Evol. Microbiol.">
        <title>The Global Catalogue of Microorganisms (GCM) 10K type strain sequencing project: providing services to taxonomists for standard genome sequencing and annotation.</title>
        <authorList>
            <consortium name="The Broad Institute Genomics Platform"/>
            <consortium name="The Broad Institute Genome Sequencing Center for Infectious Disease"/>
            <person name="Wu L."/>
            <person name="Ma J."/>
        </authorList>
    </citation>
    <scope>NUCLEOTIDE SEQUENCE [LARGE SCALE GENOMIC DNA]</scope>
    <source>
        <strain evidence="15">CGMCC 1.12477</strain>
    </source>
</reference>
<comment type="function">
    <text evidence="13">Catalyzes the conversion of heme O to heme A by two successive hydroxylations of the methyl group at C8. The first hydroxylation forms heme I, the second hydroxylation results in an unstable dihydroxymethyl group, which spontaneously dehydrates, resulting in the formyl group of heme A.</text>
</comment>
<comment type="pathway">
    <text evidence="11 13">Porphyrin-containing compound metabolism; heme A biosynthesis; heme A from heme O: step 1/1.</text>
</comment>